<dbReference type="GO" id="GO:0004519">
    <property type="term" value="F:endonuclease activity"/>
    <property type="evidence" value="ECO:0007669"/>
    <property type="project" value="UniProtKB-KW"/>
</dbReference>
<keyword evidence="2" id="KW-1133">Transmembrane helix</keyword>
<keyword evidence="4" id="KW-0255">Endonuclease</keyword>
<organism evidence="4 5">
    <name type="scientific">Lineolata rhizophorae</name>
    <dbReference type="NCBI Taxonomy" id="578093"/>
    <lineage>
        <taxon>Eukaryota</taxon>
        <taxon>Fungi</taxon>
        <taxon>Dikarya</taxon>
        <taxon>Ascomycota</taxon>
        <taxon>Pezizomycotina</taxon>
        <taxon>Dothideomycetes</taxon>
        <taxon>Dothideomycetes incertae sedis</taxon>
        <taxon>Lineolatales</taxon>
        <taxon>Lineolataceae</taxon>
        <taxon>Lineolata</taxon>
    </lineage>
</organism>
<feature type="region of interest" description="Disordered" evidence="1">
    <location>
        <begin position="249"/>
        <end position="274"/>
    </location>
</feature>
<reference evidence="4" key="1">
    <citation type="journal article" date="2020" name="Stud. Mycol.">
        <title>101 Dothideomycetes genomes: a test case for predicting lifestyles and emergence of pathogens.</title>
        <authorList>
            <person name="Haridas S."/>
            <person name="Albert R."/>
            <person name="Binder M."/>
            <person name="Bloem J."/>
            <person name="Labutti K."/>
            <person name="Salamov A."/>
            <person name="Andreopoulos B."/>
            <person name="Baker S."/>
            <person name="Barry K."/>
            <person name="Bills G."/>
            <person name="Bluhm B."/>
            <person name="Cannon C."/>
            <person name="Castanera R."/>
            <person name="Culley D."/>
            <person name="Daum C."/>
            <person name="Ezra D."/>
            <person name="Gonzalez J."/>
            <person name="Henrissat B."/>
            <person name="Kuo A."/>
            <person name="Liang C."/>
            <person name="Lipzen A."/>
            <person name="Lutzoni F."/>
            <person name="Magnuson J."/>
            <person name="Mondo S."/>
            <person name="Nolan M."/>
            <person name="Ohm R."/>
            <person name="Pangilinan J."/>
            <person name="Park H.-J."/>
            <person name="Ramirez L."/>
            <person name="Alfaro M."/>
            <person name="Sun H."/>
            <person name="Tritt A."/>
            <person name="Yoshinaga Y."/>
            <person name="Zwiers L.-H."/>
            <person name="Turgeon B."/>
            <person name="Goodwin S."/>
            <person name="Spatafora J."/>
            <person name="Crous P."/>
            <person name="Grigoriev I."/>
        </authorList>
    </citation>
    <scope>NUCLEOTIDE SEQUENCE</scope>
    <source>
        <strain evidence="4">ATCC 16933</strain>
    </source>
</reference>
<evidence type="ECO:0000256" key="2">
    <source>
        <dbReference type="SAM" id="Phobius"/>
    </source>
</evidence>
<dbReference type="InterPro" id="IPR036691">
    <property type="entry name" value="Endo/exonu/phosph_ase_sf"/>
</dbReference>
<evidence type="ECO:0000313" key="5">
    <source>
        <dbReference type="Proteomes" id="UP000799766"/>
    </source>
</evidence>
<dbReference type="InterPro" id="IPR046985">
    <property type="entry name" value="IP5"/>
</dbReference>
<dbReference type="SMART" id="SM00128">
    <property type="entry name" value="IPPc"/>
    <property type="match status" value="1"/>
</dbReference>
<keyword evidence="4" id="KW-0378">Hydrolase</keyword>
<accession>A0A6A6NR13</accession>
<keyword evidence="4" id="KW-0540">Nuclease</keyword>
<sequence>MSKVVSVSAATPAPIATAAPGFSSTGSVPLPGLTAYVLTFNCARNPVSPAHLSRNFFVALPASIPADLAAHRPASSASGSGLGASASNSLPLLLPDLVAVSLQEIAPIAAAFLGGRHLKPYYDAVGTSLHEFARTEDGELYELLAAHNVGMTALLVFVRAGAAAAKVRWVQTAEVGVGLWGMGNKGAIGVRIGCSVAATADEGVDEEETQITFLAAHMAPMENGIARRNEDWANIARNLVFVDPDADARRTDDGASLSESAQARHRRQLSAEKSSRLYNTTSHVVVAGDLNYRTASHSPSPSDYRTYPQPVKSADDPAHFSHWLVRDQLRREMRAGHTMQGFVEAGPIEWPPTYKWKTELEEESPSEEELPDAGEDHWPWAKHRYPSWCDRILYLPFPAPLSAPSEPEPAPAPSASVPLSYGPLPLQPGSDHLPVAASFYFAPSAPLQTAAAAADADLRAHPPFPLAPDWRARRAAARRRELVVGALAWLAMTRDGVAVLLGTVVGAVGVAWAVGWLVGER</sequence>
<dbReference type="InterPro" id="IPR000300">
    <property type="entry name" value="IPPc"/>
</dbReference>
<evidence type="ECO:0000259" key="3">
    <source>
        <dbReference type="SMART" id="SM00128"/>
    </source>
</evidence>
<keyword evidence="4" id="KW-0269">Exonuclease</keyword>
<protein>
    <submittedName>
        <fullName evidence="4">Endonuclease/exonuclease/phosphatase</fullName>
    </submittedName>
</protein>
<dbReference type="OrthoDB" id="62798at2759"/>
<dbReference type="GO" id="GO:0004439">
    <property type="term" value="F:phosphatidylinositol-4,5-bisphosphate 5-phosphatase activity"/>
    <property type="evidence" value="ECO:0007669"/>
    <property type="project" value="TreeGrafter"/>
</dbReference>
<evidence type="ECO:0000256" key="1">
    <source>
        <dbReference type="SAM" id="MobiDB-lite"/>
    </source>
</evidence>
<keyword evidence="2" id="KW-0472">Membrane</keyword>
<dbReference type="PANTHER" id="PTHR11200:SF286">
    <property type="entry name" value="5-PHOSPHATASE, PUTATIVE (AFU_ORTHOLOGUE AFUA_5G07600)-RELATED"/>
    <property type="match status" value="1"/>
</dbReference>
<dbReference type="Proteomes" id="UP000799766">
    <property type="component" value="Unassembled WGS sequence"/>
</dbReference>
<name>A0A6A6NR13_9PEZI</name>
<keyword evidence="2" id="KW-0812">Transmembrane</keyword>
<dbReference type="GO" id="GO:0004527">
    <property type="term" value="F:exonuclease activity"/>
    <property type="evidence" value="ECO:0007669"/>
    <property type="project" value="UniProtKB-KW"/>
</dbReference>
<keyword evidence="5" id="KW-1185">Reference proteome</keyword>
<dbReference type="Gene3D" id="3.60.10.10">
    <property type="entry name" value="Endonuclease/exonuclease/phosphatase"/>
    <property type="match status" value="1"/>
</dbReference>
<feature type="transmembrane region" description="Helical" evidence="2">
    <location>
        <begin position="497"/>
        <end position="518"/>
    </location>
</feature>
<evidence type="ECO:0000313" key="4">
    <source>
        <dbReference type="EMBL" id="KAF2454149.1"/>
    </source>
</evidence>
<dbReference type="AlphaFoldDB" id="A0A6A6NR13"/>
<proteinExistence type="predicted"/>
<gene>
    <name evidence="4" type="ORF">BDY21DRAFT_292038</name>
</gene>
<dbReference type="GO" id="GO:0046856">
    <property type="term" value="P:phosphatidylinositol dephosphorylation"/>
    <property type="evidence" value="ECO:0007669"/>
    <property type="project" value="InterPro"/>
</dbReference>
<feature type="domain" description="Inositol polyphosphate-related phosphatase" evidence="3">
    <location>
        <begin position="31"/>
        <end position="447"/>
    </location>
</feature>
<dbReference type="Pfam" id="PF22669">
    <property type="entry name" value="Exo_endo_phos2"/>
    <property type="match status" value="1"/>
</dbReference>
<dbReference type="EMBL" id="MU001693">
    <property type="protein sequence ID" value="KAF2454149.1"/>
    <property type="molecule type" value="Genomic_DNA"/>
</dbReference>
<dbReference type="PANTHER" id="PTHR11200">
    <property type="entry name" value="INOSITOL 5-PHOSPHATASE"/>
    <property type="match status" value="1"/>
</dbReference>
<dbReference type="SUPFAM" id="SSF56219">
    <property type="entry name" value="DNase I-like"/>
    <property type="match status" value="1"/>
</dbReference>